<sequence length="3251" mass="358119">MAEQNPIPIAIIGMACRLPGGSDNPERLWDMLAEGRSGWCEIPADRWNKDSFYSPDPEAKDAINVKGLYFLKQDIGAFDARFFNIHPQEANCLDPQQRILMETTYEALENAGQTLQDLKGSDTSVHVGAYATDFERMGYKDVSRVSKLHMIGSGIAILSNRISYVFDLKGASSTVDTGCSGSMVALHEACLGLRARESKMAIVAGTQLVLSPDQIIPMSMVGMTNPDGRCYVFDSRGAGYARGEGVVTLILKRLDDAVQDGDNIHAIIRNSGLNQDGKTAGISLPNPIAQATLMRRVYKSAGLDPRETGYVEAHGTGTQAGDAAEISSIAEVFCVEGGREEELYVGSIKSNIGHLEASSGVAGLMKAILILKSGQIPPNIDFIKPKPSLRLEERKIKIATEVTPLPTYGPRRVSVNSFGYGGTNAHIILEEAASASSLLQPAPATEDTLPNQNGSVSQSNGFSGNPASQSTVTNGEVAISDAEVTGSIGTSHPSESNTNGTNGTNEEHIAFPTKTNGLAERKTNGQNGDHKPINGVIEDQKSSAEPETFVLSARSENSLRYMVKNLHTWVSAQKNDAYFHDLAYTLSNRRTAMQFRYSTVASSHNDLVTSLDQNPRITKAASSHRSVFLFTGQGAQWYGMGRELLISNQIFKDSMLISDNILRDLGADWSLIEELSRDEEDSRVGEAEISQPSTTAIQIALVNVLKSFGISPDVVLGHSSGEIAAAYTAGALDQKTAIEVSYHRGFMSKACARVISSKGAMMAVGLGEHDVEKYIAQTRTGLVSVACVNSPVSTTISGDESAIDELKTLLDGASVFNRKLKVDTAYHSHHMKKVANEYLQAIAHIKCTTTDPSIKFYSSVYVTAKTSNFDSTYWVDNLVSPVRFGNALALICQRELNISDVGGAIPLSLFTEIGPHSALAGPVRQVIKGLDIDAFKSHYLPTLVRDRNAVVSLLETAGKYFEFGYPVFLKSNLSGGRTKPSQIISDLAPYPWDHSTSYYNESLLSKLHRFRPHAPHDLLGLRIVGTTNHEPAWRNLVGIDNLPWLRDHVVDGFIIYPGAAYITMAIEAVRQISLDRQIPGTMSKIHLKNVSFSKAIVIPERRPDGMTPDVEIMLTLRPAKNLTDRTWEHFRILALSSEDVWSEHCSGSIMIEWASKVDEVEGSREEHMMIEGRLKKLQAIKDTCDTDFEGDELYKSFAENGNVFGPCFSNVQRAQIGPHAGFMEVVLPDIASVMPMKFQRSHLLHPASFDAVSHLGMPLYRRSAGSGPVMPVGMETVTIDCKLDCRPGTKWIVAATMKSEGPRSAMLDSMVFEEGKDGSLTPIITIQGGSLRGIGEATSEGSALPFHRKMSYRMKWQADVDFISNRIVESSAHSNEVDRVLEADSSEAVSKENGLPDSPLPLSPSDEMALYEIAATFYIQAALPQVAGICQDDMRPHLRKLLAWMESYDSENNRELLQGMSEEDIASCLQRTRDAGVEGQMLTRIGEQLPAILSGATDSLSLMLEDDLLTRFYAMGLIVPNYLQMVEYIKLLVFKHPHMRILEIGAGTGGATLPLIQSLDREEGVLFDRYHYTDISAGFFEQGKALLHQWIDRVDFKTLDISKDPAAQGFEEGTYDLIVASNVLHATSILDETVANSRKLLKPGGRLVLIELTRLTAHINIIFGTLAGWWAPEDGRKNCPLLTEVQWDATLKRQGFNGIEVARHDHQGPSARSSMIVSKAVDAQSSASLQLGKPAVEIICHSQAEAYQKLIGNISAHLGGLGYQCSSGDWREGLDSTSLIYIVLDDVLEPALISPSAETFKQVVSLVTRAKNVLWISSQESSIELHHPAKGMVNGLARVVRRENEGMRFVTVDVQENITSPGDLLPALSDIISRSFPPAEKDVASDEDEYSFVKNQLLIPRIHADGKFDSWVKRAIYTQAMETGLFHQIDRPLKLEVETPGLLNSLRFVDDDKPSKPMQPFDLELEAKAHGINFKDVFIAMGQMVPGVTMAGECSGVVRRVGSSLIDKFKVGDRVCGIGAEPFSSHPRVDGNFSYQIPDSMGYEVGASIPVIFTTAYYCIEEVARLHRGQTILIHAASGGVGQAAIQLAQNIGAEIFCTVGSTAKRQLLIDNFNIPPSHIFSSRLRTFKQGILRLTDNKGVDCVLNSLSGESLHDSFAILAPLGTFVEIGKSDIYQKSEISMVPFDRNVTFAAVDLTVLGRLKPTEMRERLGKVLSLFEQGVLKPVLPITSMPIGDIEEAFRLIQSRKHMGKVVLVCDQQTTVKLTSERPQTLQLQKNGTYVIAGGLGDLGRRIARFIAAHGGGHVVTLSRRKLDEQDQSAFEKELRELGAELHIMACDINSREAVLSAAADCSSNMPPVKGIVHAGMILRDHPFEQMSFEDYMTAVKPKVYGTQNLDEAFGNGLDFFIMLSSITSILGKTGQSNYAVGNAYQDAFAQSKVASPCRYISLNLGAVDGSDAITSLSLPQQDFMRQGSVLMSFDEVFKCLEYSMSDQASKDGLQQLILGFDRKSMIAVHDEAALANPIFGQIPYLEEKSEATEQATMDIGKLMQQATSVEEVQKIVIDAICERFALFTARSIEDINPAVSLDEFGIDSLVAIELKNWLVRTFQVAVQTSEIVDASSIGSLGMTIASRSKLVSKDTEPNGVAAVEQAEKIINPVESVEIESNHNFECCRASKVLPKIPLVDFDTMFADYLDNSKMFHTEEEYESLVKDVAEFTKPGSIGRTFYDRLAVQANDPNVENWQDKYFLESMYLGRRMPLAPFTNFMAFHPLGKTEHTQAQRAAVISSIAFKCKQDLEGNRWEPMEYLGTPNCTDLWQYIFNTARLPGVPLDKMAKFPGNDFMAVMHRGHIFQVMLKNGEEVVPLEQLSKIFQSILDRDDTDEVWTSILSADDRTSWAETRDVLLHLDAGNKETIAMIEAAAFVVCLDDTAPVEPESRIKDMMMLEGFNRWVDKSIAFVVCKNATSGTYVEHTMIDAMTLTKMQTAIVEGILTYEPPVQLNGHTNGHVQQLPAEFRIKTTPEIEDRVLEVRQRFKQEITRVGYRDIVLSDFGTNILMEQHLPIKGIYDLLCLLANYYFYGYNARSWEAISMSHYHKGRPDIVQVNSPSTAHFCTIADDDSIPVSERFQVMVGAAHDRNKTIKDGLMGHRYQRTLRAMELCAVEGEDLPALFKNPLYESTVEPDQMFSNTDGLSPQSCFIMQNPKRFWMTYYVTENGAHFSVITGKDEVIEWSKCLQRASGVIKGLLGAV</sequence>
<keyword evidence="7" id="KW-0511">Multifunctional enzyme</keyword>
<dbReference type="PANTHER" id="PTHR43775:SF22">
    <property type="entry name" value="SYNTHASE, PUTATIVE (JCVI)-RELATED"/>
    <property type="match status" value="1"/>
</dbReference>
<dbReference type="EMBL" id="JAZHXI010000012">
    <property type="protein sequence ID" value="KAL2065202.1"/>
    <property type="molecule type" value="Genomic_DNA"/>
</dbReference>
<dbReference type="Gene3D" id="3.40.366.10">
    <property type="entry name" value="Malonyl-Coenzyme A Acyl Carrier Protein, domain 2"/>
    <property type="match status" value="1"/>
</dbReference>
<dbReference type="SUPFAM" id="SSF55048">
    <property type="entry name" value="Probable ACP-binding domain of malonyl-CoA ACP transacylase"/>
    <property type="match status" value="1"/>
</dbReference>
<keyword evidence="5" id="KW-0521">NADP</keyword>
<dbReference type="PROSITE" id="PS00440">
    <property type="entry name" value="ACYLTRANSF_C_2"/>
    <property type="match status" value="1"/>
</dbReference>
<dbReference type="Gene3D" id="3.90.180.10">
    <property type="entry name" value="Medium-chain alcohol dehydrogenases, catalytic domain"/>
    <property type="match status" value="1"/>
</dbReference>
<organism evidence="14 15">
    <name type="scientific">Oculimacula yallundae</name>
    <dbReference type="NCBI Taxonomy" id="86028"/>
    <lineage>
        <taxon>Eukaryota</taxon>
        <taxon>Fungi</taxon>
        <taxon>Dikarya</taxon>
        <taxon>Ascomycota</taxon>
        <taxon>Pezizomycotina</taxon>
        <taxon>Leotiomycetes</taxon>
        <taxon>Helotiales</taxon>
        <taxon>Ploettnerulaceae</taxon>
        <taxon>Oculimacula</taxon>
    </lineage>
</organism>
<dbReference type="SUPFAM" id="SSF50129">
    <property type="entry name" value="GroES-like"/>
    <property type="match status" value="1"/>
</dbReference>
<dbReference type="PANTHER" id="PTHR43775">
    <property type="entry name" value="FATTY ACID SYNTHASE"/>
    <property type="match status" value="1"/>
</dbReference>
<dbReference type="Gene3D" id="1.10.1200.10">
    <property type="entry name" value="ACP-like"/>
    <property type="match status" value="1"/>
</dbReference>
<dbReference type="InterPro" id="IPR023213">
    <property type="entry name" value="CAT-like_dom_sf"/>
</dbReference>
<dbReference type="InterPro" id="IPR016036">
    <property type="entry name" value="Malonyl_transacylase_ACP-bd"/>
</dbReference>
<dbReference type="SUPFAM" id="SSF53901">
    <property type="entry name" value="Thiolase-like"/>
    <property type="match status" value="1"/>
</dbReference>
<feature type="domain" description="Ketosynthase family 3 (KS3)" evidence="12">
    <location>
        <begin position="6"/>
        <end position="431"/>
    </location>
</feature>
<dbReference type="PROSITE" id="PS50075">
    <property type="entry name" value="CARRIER"/>
    <property type="match status" value="1"/>
</dbReference>
<dbReference type="InterPro" id="IPR000542">
    <property type="entry name" value="Carn_acyl_trans"/>
</dbReference>
<evidence type="ECO:0000256" key="7">
    <source>
        <dbReference type="ARBA" id="ARBA00023268"/>
    </source>
</evidence>
<dbReference type="CDD" id="cd02440">
    <property type="entry name" value="AdoMet_MTases"/>
    <property type="match status" value="1"/>
</dbReference>
<evidence type="ECO:0000256" key="2">
    <source>
        <dbReference type="ARBA" id="ARBA00022450"/>
    </source>
</evidence>
<keyword evidence="4" id="KW-0808">Transferase</keyword>
<dbReference type="SMART" id="SM00825">
    <property type="entry name" value="PKS_KS"/>
    <property type="match status" value="1"/>
</dbReference>
<dbReference type="InterPro" id="IPR056501">
    <property type="entry name" value="NAD-bd_HRPKS_sdrA"/>
</dbReference>
<dbReference type="CDD" id="cd00833">
    <property type="entry name" value="PKS"/>
    <property type="match status" value="1"/>
</dbReference>
<feature type="compositionally biased region" description="Low complexity" evidence="10">
    <location>
        <begin position="494"/>
        <end position="504"/>
    </location>
</feature>
<feature type="compositionally biased region" description="Polar residues" evidence="10">
    <location>
        <begin position="448"/>
        <end position="473"/>
    </location>
</feature>
<dbReference type="CDD" id="cd05195">
    <property type="entry name" value="enoyl_red"/>
    <property type="match status" value="1"/>
</dbReference>
<evidence type="ECO:0008006" key="16">
    <source>
        <dbReference type="Google" id="ProtNLM"/>
    </source>
</evidence>
<dbReference type="InterPro" id="IPR016039">
    <property type="entry name" value="Thiolase-like"/>
</dbReference>
<feature type="region of interest" description="C-terminal hotdog fold" evidence="9">
    <location>
        <begin position="1185"/>
        <end position="1340"/>
    </location>
</feature>
<dbReference type="InterPro" id="IPR009081">
    <property type="entry name" value="PP-bd_ACP"/>
</dbReference>
<dbReference type="InterPro" id="IPR049900">
    <property type="entry name" value="PKS_mFAS_DH"/>
</dbReference>
<evidence type="ECO:0000256" key="6">
    <source>
        <dbReference type="ARBA" id="ARBA00023002"/>
    </source>
</evidence>
<dbReference type="PROSITE" id="PS52019">
    <property type="entry name" value="PKS_MFAS_DH"/>
    <property type="match status" value="1"/>
</dbReference>
<dbReference type="InterPro" id="IPR001227">
    <property type="entry name" value="Ac_transferase_dom_sf"/>
</dbReference>
<evidence type="ECO:0000256" key="3">
    <source>
        <dbReference type="ARBA" id="ARBA00022553"/>
    </source>
</evidence>
<dbReference type="InterPro" id="IPR049552">
    <property type="entry name" value="PKS_DH_N"/>
</dbReference>
<dbReference type="Gene3D" id="3.40.47.10">
    <property type="match status" value="2"/>
</dbReference>
<dbReference type="InterPro" id="IPR042231">
    <property type="entry name" value="Cho/carn_acyl_trans_2"/>
</dbReference>
<dbReference type="InterPro" id="IPR039551">
    <property type="entry name" value="Cho/carn_acyl_trans"/>
</dbReference>
<dbReference type="SUPFAM" id="SSF47336">
    <property type="entry name" value="ACP-like"/>
    <property type="match status" value="1"/>
</dbReference>
<dbReference type="SMART" id="SM00829">
    <property type="entry name" value="PKS_ER"/>
    <property type="match status" value="1"/>
</dbReference>
<feature type="active site" description="Proton donor; for dehydratase activity" evidence="9">
    <location>
        <position position="1250"/>
    </location>
</feature>
<dbReference type="SUPFAM" id="SSF52151">
    <property type="entry name" value="FabD/lysophospholipase-like"/>
    <property type="match status" value="1"/>
</dbReference>
<dbReference type="SMART" id="SM00827">
    <property type="entry name" value="PKS_AT"/>
    <property type="match status" value="1"/>
</dbReference>
<dbReference type="Gene3D" id="3.40.50.720">
    <property type="entry name" value="NAD(P)-binding Rossmann-like Domain"/>
    <property type="match status" value="1"/>
</dbReference>
<dbReference type="Pfam" id="PF23297">
    <property type="entry name" value="ACP_SdgA_C"/>
    <property type="match status" value="1"/>
</dbReference>
<dbReference type="Pfam" id="PF13602">
    <property type="entry name" value="ADH_zinc_N_2"/>
    <property type="match status" value="1"/>
</dbReference>
<evidence type="ECO:0000256" key="4">
    <source>
        <dbReference type="ARBA" id="ARBA00022679"/>
    </source>
</evidence>
<dbReference type="InterPro" id="IPR014043">
    <property type="entry name" value="Acyl_transferase_dom"/>
</dbReference>
<dbReference type="Pfam" id="PF02801">
    <property type="entry name" value="Ketoacyl-synt_C"/>
    <property type="match status" value="1"/>
</dbReference>
<dbReference type="InterPro" id="IPR057326">
    <property type="entry name" value="KR_dom"/>
</dbReference>
<feature type="region of interest" description="Disordered" evidence="10">
    <location>
        <begin position="1374"/>
        <end position="1402"/>
    </location>
</feature>
<evidence type="ECO:0000259" key="12">
    <source>
        <dbReference type="PROSITE" id="PS52004"/>
    </source>
</evidence>
<keyword evidence="15" id="KW-1185">Reference proteome</keyword>
<dbReference type="Pfam" id="PF22621">
    <property type="entry name" value="CurL-like_PKS_C"/>
    <property type="match status" value="1"/>
</dbReference>
<feature type="domain" description="Carrier" evidence="11">
    <location>
        <begin position="2558"/>
        <end position="2636"/>
    </location>
</feature>
<dbReference type="Pfam" id="PF08659">
    <property type="entry name" value="KR"/>
    <property type="match status" value="1"/>
</dbReference>
<dbReference type="Pfam" id="PF00755">
    <property type="entry name" value="Carn_acyltransf"/>
    <property type="match status" value="1"/>
</dbReference>
<dbReference type="Pfam" id="PF23114">
    <property type="entry name" value="NAD-bd_HRPKS_sdrA"/>
    <property type="match status" value="1"/>
</dbReference>
<dbReference type="Gene3D" id="3.30.559.10">
    <property type="entry name" value="Chloramphenicol acetyltransferase-like domain"/>
    <property type="match status" value="1"/>
</dbReference>
<dbReference type="SUPFAM" id="SSF53335">
    <property type="entry name" value="S-adenosyl-L-methionine-dependent methyltransferases"/>
    <property type="match status" value="1"/>
</dbReference>
<evidence type="ECO:0000313" key="14">
    <source>
        <dbReference type="EMBL" id="KAL2065202.1"/>
    </source>
</evidence>
<dbReference type="Pfam" id="PF16197">
    <property type="entry name" value="KAsynt_C_assoc"/>
    <property type="match status" value="1"/>
</dbReference>
<evidence type="ECO:0000313" key="15">
    <source>
        <dbReference type="Proteomes" id="UP001595075"/>
    </source>
</evidence>
<feature type="region of interest" description="N-terminal hotdog fold" evidence="9">
    <location>
        <begin position="1016"/>
        <end position="1156"/>
    </location>
</feature>
<dbReference type="SUPFAM" id="SSF51735">
    <property type="entry name" value="NAD(P)-binding Rossmann-fold domains"/>
    <property type="match status" value="2"/>
</dbReference>
<dbReference type="InterPro" id="IPR049551">
    <property type="entry name" value="PKS_DH_C"/>
</dbReference>
<dbReference type="InterPro" id="IPR014031">
    <property type="entry name" value="Ketoacyl_synth_C"/>
</dbReference>
<dbReference type="InterPro" id="IPR029063">
    <property type="entry name" value="SAM-dependent_MTases_sf"/>
</dbReference>
<dbReference type="PROSITE" id="PS52004">
    <property type="entry name" value="KS3_2"/>
    <property type="match status" value="1"/>
</dbReference>
<dbReference type="SMART" id="SM00823">
    <property type="entry name" value="PKS_PP"/>
    <property type="match status" value="1"/>
</dbReference>
<protein>
    <recommendedName>
        <fullName evidence="16">Polyketide synthase</fullName>
    </recommendedName>
</protein>
<evidence type="ECO:0000256" key="1">
    <source>
        <dbReference type="ARBA" id="ARBA00005232"/>
    </source>
</evidence>
<dbReference type="Pfam" id="PF00109">
    <property type="entry name" value="ketoacyl-synt"/>
    <property type="match status" value="1"/>
</dbReference>
<dbReference type="Gene3D" id="3.40.50.150">
    <property type="entry name" value="Vaccinia Virus protein VP39"/>
    <property type="match status" value="1"/>
</dbReference>
<dbReference type="Pfam" id="PF14765">
    <property type="entry name" value="PS-DH"/>
    <property type="match status" value="1"/>
</dbReference>
<dbReference type="InterPro" id="IPR020807">
    <property type="entry name" value="PKS_DH"/>
</dbReference>
<feature type="domain" description="PKS/mFAS DH" evidence="13">
    <location>
        <begin position="1016"/>
        <end position="1340"/>
    </location>
</feature>
<evidence type="ECO:0000256" key="10">
    <source>
        <dbReference type="SAM" id="MobiDB-lite"/>
    </source>
</evidence>
<evidence type="ECO:0000256" key="8">
    <source>
        <dbReference type="ARBA" id="ARBA00023315"/>
    </source>
</evidence>
<dbReference type="Pfam" id="PF21089">
    <property type="entry name" value="PKS_DH_N"/>
    <property type="match status" value="1"/>
</dbReference>
<evidence type="ECO:0000256" key="5">
    <source>
        <dbReference type="ARBA" id="ARBA00022857"/>
    </source>
</evidence>
<keyword evidence="2" id="KW-0596">Phosphopantetheine</keyword>
<dbReference type="InterPro" id="IPR020841">
    <property type="entry name" value="PKS_Beta-ketoAc_synthase_dom"/>
</dbReference>
<proteinExistence type="inferred from homology"/>
<dbReference type="InterPro" id="IPR020843">
    <property type="entry name" value="ER"/>
</dbReference>
<dbReference type="SUPFAM" id="SSF52777">
    <property type="entry name" value="CoA-dependent acyltransferases"/>
    <property type="match status" value="2"/>
</dbReference>
<comment type="similarity">
    <text evidence="1">Belongs to the carnitine/choline acetyltransferase family.</text>
</comment>
<dbReference type="Pfam" id="PF00698">
    <property type="entry name" value="Acyl_transf_1"/>
    <property type="match status" value="1"/>
</dbReference>
<dbReference type="SMART" id="SM00826">
    <property type="entry name" value="PKS_DH"/>
    <property type="match status" value="1"/>
</dbReference>
<dbReference type="Gene3D" id="1.10.1240.100">
    <property type="match status" value="1"/>
</dbReference>
<dbReference type="Gene3D" id="3.30.559.70">
    <property type="entry name" value="Choline/Carnitine o-acyltransferase, domain 2"/>
    <property type="match status" value="1"/>
</dbReference>
<dbReference type="InterPro" id="IPR014030">
    <property type="entry name" value="Ketoacyl_synth_N"/>
</dbReference>
<reference evidence="14 15" key="1">
    <citation type="journal article" date="2024" name="Commun. Biol.">
        <title>Comparative genomic analysis of thermophilic fungi reveals convergent evolutionary adaptations and gene losses.</title>
        <authorList>
            <person name="Steindorff A.S."/>
            <person name="Aguilar-Pontes M.V."/>
            <person name="Robinson A.J."/>
            <person name="Andreopoulos B."/>
            <person name="LaButti K."/>
            <person name="Kuo A."/>
            <person name="Mondo S."/>
            <person name="Riley R."/>
            <person name="Otillar R."/>
            <person name="Haridas S."/>
            <person name="Lipzen A."/>
            <person name="Grimwood J."/>
            <person name="Schmutz J."/>
            <person name="Clum A."/>
            <person name="Reid I.D."/>
            <person name="Moisan M.C."/>
            <person name="Butler G."/>
            <person name="Nguyen T.T.M."/>
            <person name="Dewar K."/>
            <person name="Conant G."/>
            <person name="Drula E."/>
            <person name="Henrissat B."/>
            <person name="Hansel C."/>
            <person name="Singer S."/>
            <person name="Hutchinson M.I."/>
            <person name="de Vries R.P."/>
            <person name="Natvig D.O."/>
            <person name="Powell A.J."/>
            <person name="Tsang A."/>
            <person name="Grigoriev I.V."/>
        </authorList>
    </citation>
    <scope>NUCLEOTIDE SEQUENCE [LARGE SCALE GENOMIC DNA]</scope>
    <source>
        <strain evidence="14 15">CBS 494.80</strain>
    </source>
</reference>
<keyword evidence="6" id="KW-0560">Oxidoreductase</keyword>
<keyword evidence="8" id="KW-0012">Acyltransferase</keyword>
<dbReference type="InterPro" id="IPR036291">
    <property type="entry name" value="NAD(P)-bd_dom_sf"/>
</dbReference>
<dbReference type="InterPro" id="IPR020806">
    <property type="entry name" value="PKS_PP-bd"/>
</dbReference>
<dbReference type="InterPro" id="IPR036736">
    <property type="entry name" value="ACP-like_sf"/>
</dbReference>
<dbReference type="InterPro" id="IPR050091">
    <property type="entry name" value="PKS_NRPS_Biosynth_Enz"/>
</dbReference>
<comment type="caution">
    <text evidence="14">The sequence shown here is derived from an EMBL/GenBank/DDBJ whole genome shotgun (WGS) entry which is preliminary data.</text>
</comment>
<dbReference type="InterPro" id="IPR016035">
    <property type="entry name" value="Acyl_Trfase/lysoPLipase"/>
</dbReference>
<dbReference type="Gene3D" id="3.10.129.110">
    <property type="entry name" value="Polyketide synthase dehydratase"/>
    <property type="match status" value="1"/>
</dbReference>
<feature type="region of interest" description="Disordered" evidence="10">
    <location>
        <begin position="442"/>
        <end position="473"/>
    </location>
</feature>
<name>A0ABR4C6B9_9HELO</name>
<dbReference type="InterPro" id="IPR011032">
    <property type="entry name" value="GroES-like_sf"/>
</dbReference>
<keyword evidence="3" id="KW-0597">Phosphoprotein</keyword>
<dbReference type="SMART" id="SM00822">
    <property type="entry name" value="PKS_KR"/>
    <property type="match status" value="1"/>
</dbReference>
<gene>
    <name evidence="14" type="ORF">VTL71DRAFT_2871</name>
</gene>
<evidence type="ECO:0000256" key="9">
    <source>
        <dbReference type="PROSITE-ProRule" id="PRU01363"/>
    </source>
</evidence>
<dbReference type="InterPro" id="IPR032821">
    <property type="entry name" value="PKS_assoc"/>
</dbReference>
<feature type="active site" description="Proton acceptor; for dehydratase activity" evidence="9">
    <location>
        <position position="1048"/>
    </location>
</feature>
<dbReference type="InterPro" id="IPR013217">
    <property type="entry name" value="Methyltransf_12"/>
</dbReference>
<feature type="region of interest" description="Disordered" evidence="10">
    <location>
        <begin position="486"/>
        <end position="509"/>
    </location>
</feature>
<dbReference type="Pfam" id="PF08242">
    <property type="entry name" value="Methyltransf_12"/>
    <property type="match status" value="1"/>
</dbReference>
<dbReference type="CDD" id="cd05274">
    <property type="entry name" value="KR_FAS_SDR_x"/>
    <property type="match status" value="1"/>
</dbReference>
<dbReference type="InterPro" id="IPR042104">
    <property type="entry name" value="PKS_dehydratase_sf"/>
</dbReference>
<evidence type="ECO:0000259" key="13">
    <source>
        <dbReference type="PROSITE" id="PS52019"/>
    </source>
</evidence>
<dbReference type="InterPro" id="IPR013968">
    <property type="entry name" value="PKS_KR"/>
</dbReference>
<evidence type="ECO:0000259" key="11">
    <source>
        <dbReference type="PROSITE" id="PS50075"/>
    </source>
</evidence>
<dbReference type="Proteomes" id="UP001595075">
    <property type="component" value="Unassembled WGS sequence"/>
</dbReference>
<accession>A0ABR4C6B9</accession>